<dbReference type="Proteomes" id="UP001550603">
    <property type="component" value="Unassembled WGS sequence"/>
</dbReference>
<proteinExistence type="predicted"/>
<accession>A0ABV2XLM8</accession>
<name>A0ABV2XLM8_9ACTN</name>
<comment type="caution">
    <text evidence="1">The sequence shown here is derived from an EMBL/GenBank/DDBJ whole genome shotgun (WGS) entry which is preliminary data.</text>
</comment>
<sequence>MADLGCAAEYTAHITDRGGQILAQAQVIRSLQWARILNDASTASVTIEPDGDCCGVLGDMRAMRHWLHIYRNDVYVWGGPILLPKWGVGTVTISAADIVSVLNRRTPHETKAFTNTDLTDIAEWLIEDAFAPDDPGHTVTVLAESGIPGSRDYRANIGQSGDHLRSLAETGLDFTAVGATLLLMPDDWSASIGLLTDADLPDGLSVEEDGTAMATRWIVYGDDASGVVGTAGGVHPYYGLIERSIQDTSIKDQLSADAAAQSRLNASLPVPVYIDSSEVTLSPDAGVDIARLVPGWCVDVTTTATCRNISQRMKITGLSVSADGAGEQVKVQFGPVSTSEDN</sequence>
<dbReference type="EMBL" id="JBEYBN010000001">
    <property type="protein sequence ID" value="MEU2264916.1"/>
    <property type="molecule type" value="Genomic_DNA"/>
</dbReference>
<evidence type="ECO:0000313" key="2">
    <source>
        <dbReference type="Proteomes" id="UP001550603"/>
    </source>
</evidence>
<protein>
    <recommendedName>
        <fullName evidence="3">Minor tail protein</fullName>
    </recommendedName>
</protein>
<evidence type="ECO:0008006" key="3">
    <source>
        <dbReference type="Google" id="ProtNLM"/>
    </source>
</evidence>
<evidence type="ECO:0000313" key="1">
    <source>
        <dbReference type="EMBL" id="MEU2264916.1"/>
    </source>
</evidence>
<organism evidence="1 2">
    <name type="scientific">Streptomyces olindensis</name>
    <dbReference type="NCBI Taxonomy" id="358823"/>
    <lineage>
        <taxon>Bacteria</taxon>
        <taxon>Bacillati</taxon>
        <taxon>Actinomycetota</taxon>
        <taxon>Actinomycetes</taxon>
        <taxon>Kitasatosporales</taxon>
        <taxon>Streptomycetaceae</taxon>
        <taxon>Streptomyces</taxon>
    </lineage>
</organism>
<gene>
    <name evidence="1" type="ORF">ABZ568_00380</name>
</gene>
<reference evidence="1 2" key="1">
    <citation type="submission" date="2024-06" db="EMBL/GenBank/DDBJ databases">
        <title>The Natural Products Discovery Center: Release of the First 8490 Sequenced Strains for Exploring Actinobacteria Biosynthetic Diversity.</title>
        <authorList>
            <person name="Kalkreuter E."/>
            <person name="Kautsar S.A."/>
            <person name="Yang D."/>
            <person name="Bader C.D."/>
            <person name="Teijaro C.N."/>
            <person name="Fluegel L."/>
            <person name="Davis C.M."/>
            <person name="Simpson J.R."/>
            <person name="Lauterbach L."/>
            <person name="Steele A.D."/>
            <person name="Gui C."/>
            <person name="Meng S."/>
            <person name="Li G."/>
            <person name="Viehrig K."/>
            <person name="Ye F."/>
            <person name="Su P."/>
            <person name="Kiefer A.F."/>
            <person name="Nichols A."/>
            <person name="Cepeda A.J."/>
            <person name="Yan W."/>
            <person name="Fan B."/>
            <person name="Jiang Y."/>
            <person name="Adhikari A."/>
            <person name="Zheng C.-J."/>
            <person name="Schuster L."/>
            <person name="Cowan T.M."/>
            <person name="Smanski M.J."/>
            <person name="Chevrette M.G."/>
            <person name="De Carvalho L.P.S."/>
            <person name="Shen B."/>
        </authorList>
    </citation>
    <scope>NUCLEOTIDE SEQUENCE [LARGE SCALE GENOMIC DNA]</scope>
    <source>
        <strain evidence="1 2">NPDC019583</strain>
    </source>
</reference>
<dbReference type="RefSeq" id="WP_359784228.1">
    <property type="nucleotide sequence ID" value="NZ_JBEYBN010000001.1"/>
</dbReference>
<keyword evidence="2" id="KW-1185">Reference proteome</keyword>